<keyword evidence="3" id="KW-1185">Reference proteome</keyword>
<keyword evidence="1" id="KW-0175">Coiled coil</keyword>
<dbReference type="AlphaFoldDB" id="A0A4T3F9W9"/>
<organism evidence="2 3">
    <name type="scientific">Alteraurantiacibacter aquimixticola</name>
    <dbReference type="NCBI Taxonomy" id="2489173"/>
    <lineage>
        <taxon>Bacteria</taxon>
        <taxon>Pseudomonadati</taxon>
        <taxon>Pseudomonadota</taxon>
        <taxon>Alphaproteobacteria</taxon>
        <taxon>Sphingomonadales</taxon>
        <taxon>Erythrobacteraceae</taxon>
        <taxon>Alteraurantiacibacter</taxon>
    </lineage>
</organism>
<dbReference type="EMBL" id="SSHH01000001">
    <property type="protein sequence ID" value="TIX51820.1"/>
    <property type="molecule type" value="Genomic_DNA"/>
</dbReference>
<sequence length="173" mass="19215">MNDKFAGTPNIQAKAFGALGSQNLSGELNSIKRQLAAMADKVDQVLEKAEENRIEPTVSNDVAEFLDVALRAELVRRSLMDGVGRSTDPSWSVLLVLIQAYLKGEPLTLRDLPMSADDGHFWLKTLKLRGLAREIHHSRGIPATTYTVTEEAYRLFLASFVRDNFDGRLSARV</sequence>
<evidence type="ECO:0000313" key="3">
    <source>
        <dbReference type="Proteomes" id="UP000309389"/>
    </source>
</evidence>
<dbReference type="Proteomes" id="UP000309389">
    <property type="component" value="Unassembled WGS sequence"/>
</dbReference>
<gene>
    <name evidence="2" type="ORF">E5222_05080</name>
</gene>
<dbReference type="OrthoDB" id="7594920at2"/>
<evidence type="ECO:0000313" key="2">
    <source>
        <dbReference type="EMBL" id="TIX51820.1"/>
    </source>
</evidence>
<reference evidence="2 3" key="1">
    <citation type="submission" date="2019-04" db="EMBL/GenBank/DDBJ databases">
        <title>Altererythrobacter aquimixticola sp. nov., isolated from sediment of junction between the ocean and a freshwater spring.</title>
        <authorList>
            <person name="Yoon J.-H."/>
        </authorList>
    </citation>
    <scope>NUCLEOTIDE SEQUENCE [LARGE SCALE GENOMIC DNA]</scope>
    <source>
        <strain evidence="2 3">SSKS-13</strain>
    </source>
</reference>
<name>A0A4T3F9W9_9SPHN</name>
<comment type="caution">
    <text evidence="2">The sequence shown here is derived from an EMBL/GenBank/DDBJ whole genome shotgun (WGS) entry which is preliminary data.</text>
</comment>
<proteinExistence type="predicted"/>
<evidence type="ECO:0000256" key="1">
    <source>
        <dbReference type="SAM" id="Coils"/>
    </source>
</evidence>
<accession>A0A4T3F9W9</accession>
<feature type="coiled-coil region" evidence="1">
    <location>
        <begin position="21"/>
        <end position="52"/>
    </location>
</feature>
<protein>
    <submittedName>
        <fullName evidence="2">Uncharacterized protein</fullName>
    </submittedName>
</protein>